<organism evidence="2 3">
    <name type="scientific">Aedes aegypti</name>
    <name type="common">Yellowfever mosquito</name>
    <name type="synonym">Culex aegypti</name>
    <dbReference type="NCBI Taxonomy" id="7159"/>
    <lineage>
        <taxon>Eukaryota</taxon>
        <taxon>Metazoa</taxon>
        <taxon>Ecdysozoa</taxon>
        <taxon>Arthropoda</taxon>
        <taxon>Hexapoda</taxon>
        <taxon>Insecta</taxon>
        <taxon>Pterygota</taxon>
        <taxon>Neoptera</taxon>
        <taxon>Endopterygota</taxon>
        <taxon>Diptera</taxon>
        <taxon>Nematocera</taxon>
        <taxon>Culicoidea</taxon>
        <taxon>Culicidae</taxon>
        <taxon>Culicinae</taxon>
        <taxon>Aedini</taxon>
        <taxon>Aedes</taxon>
        <taxon>Stegomyia</taxon>
    </lineage>
</organism>
<sequence length="182" mass="20730">MLEDADHKEDEQVQNQKEMQNLLQGNHFNGTIQYSDNFLANNYNKMQMQLNSRFISQICCPRRARGSLPHVRMRPYYIPQRSRTKSENSDPSSLLYLETIRAVEIAQSNPPPSTLMETSDPSTSHMDTSGNAPVVRTGKCSPLVKSKSLENLVRSIKTIDGSQPSHEMEFMSSRIQNLKVQE</sequence>
<protein>
    <submittedName>
        <fullName evidence="2">AAEL008261-PA</fullName>
    </submittedName>
</protein>
<dbReference type="HOGENOM" id="CLU_1604425_0_0_1"/>
<proteinExistence type="predicted"/>
<dbReference type="Proteomes" id="UP000682892">
    <property type="component" value="Unassembled WGS sequence"/>
</dbReference>
<dbReference type="AlphaFoldDB" id="Q16Z90"/>
<gene>
    <name evidence="2" type="ORF">AaeL_AAEL008261</name>
</gene>
<evidence type="ECO:0000313" key="2">
    <source>
        <dbReference type="EMBL" id="EAT39970.1"/>
    </source>
</evidence>
<evidence type="ECO:0000256" key="1">
    <source>
        <dbReference type="SAM" id="MobiDB-lite"/>
    </source>
</evidence>
<evidence type="ECO:0000313" key="3">
    <source>
        <dbReference type="Proteomes" id="UP000682892"/>
    </source>
</evidence>
<name>Q16Z90_AEDAE</name>
<dbReference type="PhylomeDB" id="Q16Z90"/>
<feature type="compositionally biased region" description="Polar residues" evidence="1">
    <location>
        <begin position="115"/>
        <end position="131"/>
    </location>
</feature>
<dbReference type="eggNOG" id="ENOG502T8IN">
    <property type="taxonomic scope" value="Eukaryota"/>
</dbReference>
<dbReference type="EMBL" id="CH477495">
    <property type="protein sequence ID" value="EAT39970.1"/>
    <property type="molecule type" value="Genomic_DNA"/>
</dbReference>
<reference evidence="2" key="3">
    <citation type="submission" date="2012-09" db="EMBL/GenBank/DDBJ databases">
        <authorList>
            <consortium name="VectorBase"/>
        </authorList>
    </citation>
    <scope>NUCLEOTIDE SEQUENCE</scope>
    <source>
        <strain evidence="2">Liverpool</strain>
    </source>
</reference>
<accession>Q16Z90</accession>
<feature type="region of interest" description="Disordered" evidence="1">
    <location>
        <begin position="108"/>
        <end position="138"/>
    </location>
</feature>
<reference evidence="2" key="2">
    <citation type="journal article" date="2007" name="Science">
        <title>Genome sequence of Aedes aegypti, a major arbovirus vector.</title>
        <authorList>
            <person name="Nene V."/>
            <person name="Wortman J.R."/>
            <person name="Lawson D."/>
            <person name="Haas B."/>
            <person name="Kodira C."/>
            <person name="Tu Z.J."/>
            <person name="Loftus B."/>
            <person name="Xi Z."/>
            <person name="Megy K."/>
            <person name="Grabherr M."/>
            <person name="Ren Q."/>
            <person name="Zdobnov E.M."/>
            <person name="Lobo N.F."/>
            <person name="Campbell K.S."/>
            <person name="Brown S.E."/>
            <person name="Bonaldo M.F."/>
            <person name="Zhu J."/>
            <person name="Sinkins S.P."/>
            <person name="Hogenkamp D.G."/>
            <person name="Amedeo P."/>
            <person name="Arensburger P."/>
            <person name="Atkinson P.W."/>
            <person name="Bidwell S."/>
            <person name="Biedler J."/>
            <person name="Birney E."/>
            <person name="Bruggner R.V."/>
            <person name="Costas J."/>
            <person name="Coy M.R."/>
            <person name="Crabtree J."/>
            <person name="Crawford M."/>
            <person name="Debruyn B."/>
            <person name="Decaprio D."/>
            <person name="Eiglmeier K."/>
            <person name="Eisenstadt E."/>
            <person name="El-Dorry H."/>
            <person name="Gelbart W.M."/>
            <person name="Gomes S.L."/>
            <person name="Hammond M."/>
            <person name="Hannick L.I."/>
            <person name="Hogan J.R."/>
            <person name="Holmes M.H."/>
            <person name="Jaffe D."/>
            <person name="Johnston J.S."/>
            <person name="Kennedy R.C."/>
            <person name="Koo H."/>
            <person name="Kravitz S."/>
            <person name="Kriventseva E.V."/>
            <person name="Kulp D."/>
            <person name="Labutti K."/>
            <person name="Lee E."/>
            <person name="Li S."/>
            <person name="Lovin D.D."/>
            <person name="Mao C."/>
            <person name="Mauceli E."/>
            <person name="Menck C.F."/>
            <person name="Miller J.R."/>
            <person name="Montgomery P."/>
            <person name="Mori A."/>
            <person name="Nascimento A.L."/>
            <person name="Naveira H.F."/>
            <person name="Nusbaum C."/>
            <person name="O'leary S."/>
            <person name="Orvis J."/>
            <person name="Pertea M."/>
            <person name="Quesneville H."/>
            <person name="Reidenbach K.R."/>
            <person name="Rogers Y.H."/>
            <person name="Roth C.W."/>
            <person name="Schneider J.R."/>
            <person name="Schatz M."/>
            <person name="Shumway M."/>
            <person name="Stanke M."/>
            <person name="Stinson E.O."/>
            <person name="Tubio J.M."/>
            <person name="Vanzee J.P."/>
            <person name="Verjovski-Almeida S."/>
            <person name="Werner D."/>
            <person name="White O."/>
            <person name="Wyder S."/>
            <person name="Zeng Q."/>
            <person name="Zhao Q."/>
            <person name="Zhao Y."/>
            <person name="Hill C.A."/>
            <person name="Raikhel A.S."/>
            <person name="Soares M.B."/>
            <person name="Knudson D.L."/>
            <person name="Lee N.H."/>
            <person name="Galagan J."/>
            <person name="Salzberg S.L."/>
            <person name="Paulsen I.T."/>
            <person name="Dimopoulos G."/>
            <person name="Collins F.H."/>
            <person name="Birren B."/>
            <person name="Fraser-Liggett C.M."/>
            <person name="Severson D.W."/>
        </authorList>
    </citation>
    <scope>NUCLEOTIDE SEQUENCE [LARGE SCALE GENOMIC DNA]</scope>
    <source>
        <strain evidence="2">Liverpool</strain>
    </source>
</reference>
<dbReference type="OMA" id="ICCPRRA"/>
<dbReference type="PaxDb" id="7159-AAEL008261-PA"/>
<reference evidence="2" key="1">
    <citation type="submission" date="2005-10" db="EMBL/GenBank/DDBJ databases">
        <authorList>
            <person name="Loftus B.J."/>
            <person name="Nene V.M."/>
            <person name="Hannick L.I."/>
            <person name="Bidwell S."/>
            <person name="Haas B."/>
            <person name="Amedeo P."/>
            <person name="Orvis J."/>
            <person name="Wortman J.R."/>
            <person name="White O.R."/>
            <person name="Salzberg S."/>
            <person name="Shumway M."/>
            <person name="Koo H."/>
            <person name="Zhao Y."/>
            <person name="Holmes M."/>
            <person name="Miller J."/>
            <person name="Schatz M."/>
            <person name="Pop M."/>
            <person name="Pai G."/>
            <person name="Utterback T."/>
            <person name="Rogers Y.-H."/>
            <person name="Kravitz S."/>
            <person name="Fraser C.M."/>
        </authorList>
    </citation>
    <scope>NUCLEOTIDE SEQUENCE</scope>
    <source>
        <strain evidence="2">Liverpool</strain>
    </source>
</reference>